<proteinExistence type="predicted"/>
<protein>
    <submittedName>
        <fullName evidence="2">Uncharacterized protein</fullName>
    </submittedName>
</protein>
<sequence length="199" mass="22393">MNTKLVLAGICTFICVFSNGQTKLIAHKSHSGSSETFGTALKNDFFDLESSNFGLRRVDLHKNILDTVVFVSDTVTVLVYRDKISNSGKPSKKPSIHRDTLNNHPIVVKKHPKYIIKDFLRGEYGFQNSLDSVPFIEYKKTDASPSQNKKKEGSLYILPQNTNQPPFDSSKLLLVGLVGVFAVLAAFISLKWKQLRFWN</sequence>
<dbReference type="EMBL" id="JASJOT010000007">
    <property type="protein sequence ID" value="MDJ1493848.1"/>
    <property type="molecule type" value="Genomic_DNA"/>
</dbReference>
<evidence type="ECO:0000256" key="1">
    <source>
        <dbReference type="SAM" id="Phobius"/>
    </source>
</evidence>
<keyword evidence="1" id="KW-1133">Transmembrane helix</keyword>
<dbReference type="RefSeq" id="WP_313996524.1">
    <property type="nucleotide sequence ID" value="NZ_JASJOT010000007.1"/>
</dbReference>
<dbReference type="Proteomes" id="UP001228581">
    <property type="component" value="Unassembled WGS sequence"/>
</dbReference>
<reference evidence="2 3" key="1">
    <citation type="submission" date="2023-05" db="EMBL/GenBank/DDBJ databases">
        <authorList>
            <person name="Zhang X."/>
        </authorList>
    </citation>
    <scope>NUCLEOTIDE SEQUENCE [LARGE SCALE GENOMIC DNA]</scope>
    <source>
        <strain evidence="2 3">DM2B3-1</strain>
    </source>
</reference>
<evidence type="ECO:0000313" key="2">
    <source>
        <dbReference type="EMBL" id="MDJ1493848.1"/>
    </source>
</evidence>
<organism evidence="2 3">
    <name type="scientific">Xanthocytophaga flava</name>
    <dbReference type="NCBI Taxonomy" id="3048013"/>
    <lineage>
        <taxon>Bacteria</taxon>
        <taxon>Pseudomonadati</taxon>
        <taxon>Bacteroidota</taxon>
        <taxon>Cytophagia</taxon>
        <taxon>Cytophagales</taxon>
        <taxon>Rhodocytophagaceae</taxon>
        <taxon>Xanthocytophaga</taxon>
    </lineage>
</organism>
<keyword evidence="3" id="KW-1185">Reference proteome</keyword>
<name>A0ABT7CJC6_9BACT</name>
<comment type="caution">
    <text evidence="2">The sequence shown here is derived from an EMBL/GenBank/DDBJ whole genome shotgun (WGS) entry which is preliminary data.</text>
</comment>
<keyword evidence="1" id="KW-0472">Membrane</keyword>
<keyword evidence="1" id="KW-0812">Transmembrane</keyword>
<feature type="transmembrane region" description="Helical" evidence="1">
    <location>
        <begin position="172"/>
        <end position="190"/>
    </location>
</feature>
<gene>
    <name evidence="2" type="ORF">QNI19_12975</name>
</gene>
<accession>A0ABT7CJC6</accession>
<evidence type="ECO:0000313" key="3">
    <source>
        <dbReference type="Proteomes" id="UP001228581"/>
    </source>
</evidence>